<evidence type="ECO:0000313" key="2">
    <source>
        <dbReference type="Proteomes" id="UP000440965"/>
    </source>
</evidence>
<reference evidence="1 2" key="1">
    <citation type="submission" date="2019-10" db="EMBL/GenBank/DDBJ databases">
        <title>XDR Pseudomonas monteilii producing IMP-16 from LCR.</title>
        <authorList>
            <person name="Ballaben A."/>
            <person name="Doi Y."/>
        </authorList>
    </citation>
    <scope>NUCLEOTIDE SEQUENCE [LARGE SCALE GENOMIC DNA]</scope>
    <source>
        <strain evidence="1 2">597/14</strain>
    </source>
</reference>
<proteinExistence type="predicted"/>
<comment type="caution">
    <text evidence="1">The sequence shown here is derived from an EMBL/GenBank/DDBJ whole genome shotgun (WGS) entry which is preliminary data.</text>
</comment>
<dbReference type="SUPFAM" id="SSF56399">
    <property type="entry name" value="ADP-ribosylation"/>
    <property type="match status" value="1"/>
</dbReference>
<gene>
    <name evidence="1" type="ORF">F9Z43_27230</name>
</gene>
<dbReference type="Proteomes" id="UP000440965">
    <property type="component" value="Unassembled WGS sequence"/>
</dbReference>
<name>A0A6G6UJY6_9PSED</name>
<sequence>MDCLLRSVSLQSRPNLDLAYTVYGFSDLSQHSSIIGFAGQRRDAVHGLYPLGNGRRLYSPSICRFTSPDSISPFGSGGINAYAYCSGDPVNYVDPSGSSRNASRGQVNPQMSLDINVLQKEGFPSSLQPQLLHFRKVAKGIHRGAMEKSVVAARLYKHGVPHYGYTRWDLKYNFETNGFAADFVAGSPIFHLPVGHYEAKLNIFVLGVGPFKPARGLGNYKSYEVSKRDLRSFSLPAAQHERPQLAGSAWPEVAKAMWDVRFQREIDRFDGMLERYGPPEAPPSPPPRRR</sequence>
<dbReference type="NCBIfam" id="TIGR03696">
    <property type="entry name" value="Rhs_assc_core"/>
    <property type="match status" value="1"/>
</dbReference>
<protein>
    <submittedName>
        <fullName evidence="1">RHS repeat-associated core domain-containing protein</fullName>
    </submittedName>
</protein>
<evidence type="ECO:0000313" key="1">
    <source>
        <dbReference type="EMBL" id="MVF52925.1"/>
    </source>
</evidence>
<dbReference type="InterPro" id="IPR022385">
    <property type="entry name" value="Rhs_assc_core"/>
</dbReference>
<organism evidence="1 2">
    <name type="scientific">Pseudomonas monteilii</name>
    <dbReference type="NCBI Taxonomy" id="76759"/>
    <lineage>
        <taxon>Bacteria</taxon>
        <taxon>Pseudomonadati</taxon>
        <taxon>Pseudomonadota</taxon>
        <taxon>Gammaproteobacteria</taxon>
        <taxon>Pseudomonadales</taxon>
        <taxon>Pseudomonadaceae</taxon>
        <taxon>Pseudomonas</taxon>
    </lineage>
</organism>
<dbReference type="EMBL" id="WEIK01000042">
    <property type="protein sequence ID" value="MVF52925.1"/>
    <property type="molecule type" value="Genomic_DNA"/>
</dbReference>
<dbReference type="AlphaFoldDB" id="A0A6G6UJY6"/>
<dbReference type="Gene3D" id="2.180.10.10">
    <property type="entry name" value="RHS repeat-associated core"/>
    <property type="match status" value="1"/>
</dbReference>
<accession>A0A6G6UJY6</accession>